<dbReference type="Proteomes" id="UP000007844">
    <property type="component" value="Chromosome"/>
</dbReference>
<dbReference type="KEGG" id="daf:Desaf_3574"/>
<evidence type="ECO:0008006" key="3">
    <source>
        <dbReference type="Google" id="ProtNLM"/>
    </source>
</evidence>
<keyword evidence="2" id="KW-1185">Reference proteome</keyword>
<evidence type="ECO:0000313" key="1">
    <source>
        <dbReference type="EMBL" id="EGJ51854.1"/>
    </source>
</evidence>
<gene>
    <name evidence="1" type="ORF">Desaf_3574</name>
</gene>
<dbReference type="STRING" id="690850.Desaf_3574"/>
<evidence type="ECO:0000313" key="2">
    <source>
        <dbReference type="Proteomes" id="UP000007844"/>
    </source>
</evidence>
<sequence length="42" mass="4723">MLNISEREIRNYVDEGKLTAHPDAPLRVTADSVRQCLRGRAA</sequence>
<name>F3YY78_DESAF</name>
<protein>
    <recommendedName>
        <fullName evidence="3">Helix-turn-helix domain-containing protein</fullName>
    </recommendedName>
</protein>
<dbReference type="EMBL" id="CP003221">
    <property type="protein sequence ID" value="EGJ51854.1"/>
    <property type="molecule type" value="Genomic_DNA"/>
</dbReference>
<dbReference type="HOGENOM" id="CLU_3250408_0_0_7"/>
<dbReference type="AlphaFoldDB" id="F3YY78"/>
<proteinExistence type="predicted"/>
<accession>F3YY78</accession>
<organism evidence="1 2">
    <name type="scientific">Desulfocurvibacter africanus subsp. africanus str. Walvis Bay</name>
    <dbReference type="NCBI Taxonomy" id="690850"/>
    <lineage>
        <taxon>Bacteria</taxon>
        <taxon>Pseudomonadati</taxon>
        <taxon>Thermodesulfobacteriota</taxon>
        <taxon>Desulfovibrionia</taxon>
        <taxon>Desulfovibrionales</taxon>
        <taxon>Desulfovibrionaceae</taxon>
        <taxon>Desulfocurvibacter</taxon>
    </lineage>
</organism>
<reference evidence="1 2" key="1">
    <citation type="journal article" date="2011" name="J. Bacteriol.">
        <title>Genome sequence of the mercury-methylating and pleomorphic Desulfovibrio africanus Strain Walvis Bay.</title>
        <authorList>
            <person name="Brown S.D."/>
            <person name="Wall J.D."/>
            <person name="Kucken A.M."/>
            <person name="Gilmour C.C."/>
            <person name="Podar M."/>
            <person name="Brandt C.C."/>
            <person name="Teshima H."/>
            <person name="Detter J.C."/>
            <person name="Han C.S."/>
            <person name="Land M.L."/>
            <person name="Lucas S."/>
            <person name="Han J."/>
            <person name="Pennacchio L."/>
            <person name="Nolan M."/>
            <person name="Pitluck S."/>
            <person name="Woyke T."/>
            <person name="Goodwin L."/>
            <person name="Palumbo A.V."/>
            <person name="Elias D.A."/>
        </authorList>
    </citation>
    <scope>NUCLEOTIDE SEQUENCE [LARGE SCALE GENOMIC DNA]</scope>
    <source>
        <strain evidence="1 2">Walvis Bay</strain>
    </source>
</reference>